<comment type="caution">
    <text evidence="2">The sequence shown here is derived from an EMBL/GenBank/DDBJ whole genome shotgun (WGS) entry which is preliminary data.</text>
</comment>
<dbReference type="EMBL" id="BQNB010011149">
    <property type="protein sequence ID" value="GJS86823.1"/>
    <property type="molecule type" value="Genomic_DNA"/>
</dbReference>
<sequence>MCIHTTCLLAYITGLGVATALAEYEANRGSGNGDDSHDSGSGRRTECATRECTYSDFLKCQPLSFKGTEGVVGLTQWFEKMESNSHVKTVSHEVAYGMTWKTLKKKKTNKYSLRGEIKKLEIKLMFLEESDEILEVGLIRRIQRIGYGVLEFLGIRRIDLLSFVVSWWSAGTDSQYLPLLYMAYW</sequence>
<name>A0ABQ4ZD25_9ASTR</name>
<feature type="chain" id="PRO_5046145493" description="Reverse transcriptase domain-containing protein" evidence="1">
    <location>
        <begin position="23"/>
        <end position="185"/>
    </location>
</feature>
<gene>
    <name evidence="2" type="ORF">Tco_0769459</name>
</gene>
<evidence type="ECO:0008006" key="4">
    <source>
        <dbReference type="Google" id="ProtNLM"/>
    </source>
</evidence>
<proteinExistence type="predicted"/>
<evidence type="ECO:0000313" key="3">
    <source>
        <dbReference type="Proteomes" id="UP001151760"/>
    </source>
</evidence>
<reference evidence="2" key="1">
    <citation type="journal article" date="2022" name="Int. J. Mol. Sci.">
        <title>Draft Genome of Tanacetum Coccineum: Genomic Comparison of Closely Related Tanacetum-Family Plants.</title>
        <authorList>
            <person name="Yamashiro T."/>
            <person name="Shiraishi A."/>
            <person name="Nakayama K."/>
            <person name="Satake H."/>
        </authorList>
    </citation>
    <scope>NUCLEOTIDE SEQUENCE</scope>
</reference>
<keyword evidence="3" id="KW-1185">Reference proteome</keyword>
<evidence type="ECO:0000313" key="2">
    <source>
        <dbReference type="EMBL" id="GJS86823.1"/>
    </source>
</evidence>
<feature type="signal peptide" evidence="1">
    <location>
        <begin position="1"/>
        <end position="22"/>
    </location>
</feature>
<keyword evidence="1" id="KW-0732">Signal</keyword>
<organism evidence="2 3">
    <name type="scientific">Tanacetum coccineum</name>
    <dbReference type="NCBI Taxonomy" id="301880"/>
    <lineage>
        <taxon>Eukaryota</taxon>
        <taxon>Viridiplantae</taxon>
        <taxon>Streptophyta</taxon>
        <taxon>Embryophyta</taxon>
        <taxon>Tracheophyta</taxon>
        <taxon>Spermatophyta</taxon>
        <taxon>Magnoliopsida</taxon>
        <taxon>eudicotyledons</taxon>
        <taxon>Gunneridae</taxon>
        <taxon>Pentapetalae</taxon>
        <taxon>asterids</taxon>
        <taxon>campanulids</taxon>
        <taxon>Asterales</taxon>
        <taxon>Asteraceae</taxon>
        <taxon>Asteroideae</taxon>
        <taxon>Anthemideae</taxon>
        <taxon>Anthemidinae</taxon>
        <taxon>Tanacetum</taxon>
    </lineage>
</organism>
<reference evidence="2" key="2">
    <citation type="submission" date="2022-01" db="EMBL/GenBank/DDBJ databases">
        <authorList>
            <person name="Yamashiro T."/>
            <person name="Shiraishi A."/>
            <person name="Satake H."/>
            <person name="Nakayama K."/>
        </authorList>
    </citation>
    <scope>NUCLEOTIDE SEQUENCE</scope>
</reference>
<dbReference type="Proteomes" id="UP001151760">
    <property type="component" value="Unassembled WGS sequence"/>
</dbReference>
<protein>
    <recommendedName>
        <fullName evidence="4">Reverse transcriptase domain-containing protein</fullName>
    </recommendedName>
</protein>
<accession>A0ABQ4ZD25</accession>
<evidence type="ECO:0000256" key="1">
    <source>
        <dbReference type="SAM" id="SignalP"/>
    </source>
</evidence>